<comment type="caution">
    <text evidence="1">The sequence shown here is derived from an EMBL/GenBank/DDBJ whole genome shotgun (WGS) entry which is preliminary data.</text>
</comment>
<evidence type="ECO:0000313" key="2">
    <source>
        <dbReference type="Proteomes" id="UP001174909"/>
    </source>
</evidence>
<dbReference type="EMBL" id="CASHTH010000432">
    <property type="protein sequence ID" value="CAI8001312.1"/>
    <property type="molecule type" value="Genomic_DNA"/>
</dbReference>
<reference evidence="1" key="1">
    <citation type="submission" date="2023-03" db="EMBL/GenBank/DDBJ databases">
        <authorList>
            <person name="Steffen K."/>
            <person name="Cardenas P."/>
        </authorList>
    </citation>
    <scope>NUCLEOTIDE SEQUENCE</scope>
</reference>
<dbReference type="PANTHER" id="PTHR34237:SF1">
    <property type="entry name" value="PAREP8"/>
    <property type="match status" value="1"/>
</dbReference>
<dbReference type="Pfam" id="PF05942">
    <property type="entry name" value="PaREP1"/>
    <property type="match status" value="1"/>
</dbReference>
<dbReference type="AlphaFoldDB" id="A0AA35R2G6"/>
<dbReference type="InterPro" id="IPR010268">
    <property type="entry name" value="PaREP1"/>
</dbReference>
<sequence>MTTKEMNSQEHGQTARDFLVASDREFASGDDLQGSEKLYGAATHIVSALAQQRGWQYRSHRSMKNAVFQLADEYDDPLVLAGFLAAERFHIHFFHQDLEDYEIELNRPVVHRFVNHMLAMLDGGVAGV</sequence>
<dbReference type="Proteomes" id="UP001174909">
    <property type="component" value="Unassembled WGS sequence"/>
</dbReference>
<dbReference type="PANTHER" id="PTHR34237">
    <property type="entry name" value="PAREP8-RELATED"/>
    <property type="match status" value="1"/>
</dbReference>
<accession>A0AA35R2G6</accession>
<proteinExistence type="predicted"/>
<gene>
    <name evidence="1" type="ORF">GBAR_LOCUS3156</name>
</gene>
<keyword evidence="2" id="KW-1185">Reference proteome</keyword>
<evidence type="ECO:0000313" key="1">
    <source>
        <dbReference type="EMBL" id="CAI8001312.1"/>
    </source>
</evidence>
<organism evidence="1 2">
    <name type="scientific">Geodia barretti</name>
    <name type="common">Barrett's horny sponge</name>
    <dbReference type="NCBI Taxonomy" id="519541"/>
    <lineage>
        <taxon>Eukaryota</taxon>
        <taxon>Metazoa</taxon>
        <taxon>Porifera</taxon>
        <taxon>Demospongiae</taxon>
        <taxon>Heteroscleromorpha</taxon>
        <taxon>Tetractinellida</taxon>
        <taxon>Astrophorina</taxon>
        <taxon>Geodiidae</taxon>
        <taxon>Geodia</taxon>
    </lineage>
</organism>
<protein>
    <recommendedName>
        <fullName evidence="3">HEPN domain-containing protein</fullName>
    </recommendedName>
</protein>
<dbReference type="Gene3D" id="1.20.120.330">
    <property type="entry name" value="Nucleotidyltransferases domain 2"/>
    <property type="match status" value="1"/>
</dbReference>
<evidence type="ECO:0008006" key="3">
    <source>
        <dbReference type="Google" id="ProtNLM"/>
    </source>
</evidence>
<name>A0AA35R2G6_GEOBA</name>